<keyword evidence="1" id="KW-0167">Capsid protein</keyword>
<dbReference type="Proteomes" id="UP001164718">
    <property type="component" value="Chromosome"/>
</dbReference>
<dbReference type="InterPro" id="IPR011009">
    <property type="entry name" value="Kinase-like_dom_sf"/>
</dbReference>
<sequence>MVFRVLQKQYGLNVEKAFSLSGYKGFQDGRNMYVLIPVSESQQGEIVERFYMVHHMHLMKERDVPFFQPTKNNHYIGHSEEKYFVLLKMNHSGIKTDDPVGVKLARFHLRGMSYPYPVQHLNRLGKWKDLWVIRQQEMENLWQRLLKQKPTSPFEHMFVESYSYYSGFIENAIQYFVDTSIDERPERYDRGTITHERFTYDTWFATIHWKNPFLWVFDHPSRDLAEWVRQLFFNELQLRENVRTFFMNYQSVTPLSSFSWRLILSRLLFPVHFIECVELYYSTNSEAVKTMMEKRLERLLAKTGEYERFLFNLFELANHQLKSTEIPVLDWLTGM</sequence>
<dbReference type="KEGG" id="faf:OE104_00825"/>
<name>A0A9E8LUX7_9BACI</name>
<keyword evidence="1" id="KW-0946">Virion</keyword>
<dbReference type="Gene3D" id="3.90.1200.10">
    <property type="match status" value="1"/>
</dbReference>
<evidence type="ECO:0000313" key="1">
    <source>
        <dbReference type="EMBL" id="WAA09952.1"/>
    </source>
</evidence>
<dbReference type="EMBL" id="CP106878">
    <property type="protein sequence ID" value="WAA09952.1"/>
    <property type="molecule type" value="Genomic_DNA"/>
</dbReference>
<dbReference type="GO" id="GO:0042601">
    <property type="term" value="C:endospore-forming forespore"/>
    <property type="evidence" value="ECO:0007669"/>
    <property type="project" value="TreeGrafter"/>
</dbReference>
<accession>A0A9E8LUX7</accession>
<protein>
    <submittedName>
        <fullName evidence="1">Spore coat protein YutH</fullName>
    </submittedName>
</protein>
<gene>
    <name evidence="1" type="primary">yutH</name>
    <name evidence="1" type="ORF">OE104_00825</name>
</gene>
<dbReference type="RefSeq" id="WP_275417735.1">
    <property type="nucleotide sequence ID" value="NZ_CP106878.1"/>
</dbReference>
<dbReference type="NCBIfam" id="TIGR02905">
    <property type="entry name" value="spore_yutH"/>
    <property type="match status" value="1"/>
</dbReference>
<dbReference type="PANTHER" id="PTHR39179:SF2">
    <property type="entry name" value="ENDOSPORE COAT-ASSOCIATED PROTEIN YUTH"/>
    <property type="match status" value="1"/>
</dbReference>
<dbReference type="AlphaFoldDB" id="A0A9E8LUX7"/>
<dbReference type="PANTHER" id="PTHR39179">
    <property type="entry name" value="SPORE COAT PROTEIN I"/>
    <property type="match status" value="1"/>
</dbReference>
<dbReference type="InterPro" id="IPR014254">
    <property type="entry name" value="Spore_coat_YutH"/>
</dbReference>
<keyword evidence="2" id="KW-1185">Reference proteome</keyword>
<dbReference type="InterPro" id="IPR047175">
    <property type="entry name" value="CotS-like"/>
</dbReference>
<organism evidence="1 2">
    <name type="scientific">Fervidibacillus albus</name>
    <dbReference type="NCBI Taxonomy" id="2980026"/>
    <lineage>
        <taxon>Bacteria</taxon>
        <taxon>Bacillati</taxon>
        <taxon>Bacillota</taxon>
        <taxon>Bacilli</taxon>
        <taxon>Bacillales</taxon>
        <taxon>Bacillaceae</taxon>
        <taxon>Fervidibacillus</taxon>
    </lineage>
</organism>
<proteinExistence type="predicted"/>
<reference evidence="1" key="1">
    <citation type="submission" date="2022-09" db="EMBL/GenBank/DDBJ databases">
        <title>Complete Genomes of Fervidibacillus albus and Fervidibacillus halotolerans isolated from tidal flat sediments.</title>
        <authorList>
            <person name="Kwon K.K."/>
            <person name="Yang S.-H."/>
            <person name="Park M.J."/>
            <person name="Oh H.-M."/>
        </authorList>
    </citation>
    <scope>NUCLEOTIDE SEQUENCE</scope>
    <source>
        <strain evidence="1">MEBiC13591</strain>
    </source>
</reference>
<evidence type="ECO:0000313" key="2">
    <source>
        <dbReference type="Proteomes" id="UP001164718"/>
    </source>
</evidence>
<dbReference type="SUPFAM" id="SSF56112">
    <property type="entry name" value="Protein kinase-like (PK-like)"/>
    <property type="match status" value="1"/>
</dbReference>